<reference evidence="6 7" key="1">
    <citation type="submission" date="2018-11" db="EMBL/GenBank/DDBJ databases">
        <authorList>
            <person name="Wuyts S."/>
        </authorList>
    </citation>
    <scope>NUCLEOTIDE SEQUENCE [LARGE SCALE GENOMIC DNA]</scope>
    <source>
        <strain evidence="6">Lactobacillus mudanjiangensis AMBF249</strain>
    </source>
</reference>
<evidence type="ECO:0000313" key="7">
    <source>
        <dbReference type="Proteomes" id="UP000289996"/>
    </source>
</evidence>
<dbReference type="SUPFAM" id="SSF51998">
    <property type="entry name" value="PFL-like glycyl radical enzymes"/>
    <property type="match status" value="1"/>
</dbReference>
<feature type="modified residue" description="Glycine radical" evidence="3">
    <location>
        <position position="757"/>
    </location>
</feature>
<accession>A0A660DVX4</accession>
<sequence length="781" mass="87588">MTTTTSTRPAFETARPTSKLEVMKQNLFKQKRQISLERAKLYTASYQQTVGQPTIIRRAKATAYIMDHVEISIRPEELLCGNRTVRPRSGILSPEMDPYWIMQEIDTIGTRPQDQFEFTAVDRQYYRENLLPYWSGKSMKDFINAKITPEVKAAEDDLVIKLNQTDKGQGHIIMDFPAILQRGVGAYVTTLTAKQAAHPDNDFYTAALIVFKAMQRHFDRYATLAQTMAADESLPTYRRIELTEMAAMNHRLTTAKPQSFYEALQLLWMTSIVGQYESNASSLSLGRMDQYLYPFYQASQQAGVPADFTWEVLGDFYLKTDDVVLLRSAESAKCFAGFPTGYTVALGGLDKYGQYAVNELSNKMLDLYQEIQLPQPNLSVRINEQIPRRFLNKTCETIRLGTGIPMLFNDEVCVPGFLSKGVSLDDARDYAVVGCVETTIPGKTYGLHDIALFNLMRIMELAMQDLRDEPAVTYDQLRQHILDKIDDYVKIVTAGSDIVDLGHREFAPIPFLSSLVADCIDNGQDVTAGGARYNFSGVQGIGEPNLADSLYAVKKLVFENHEMSFKALVDQLNADFAGDNGEKLRQHLIHDFDKYGNDNAELDMECAKIFRHYALELGKYKNIRGGEFNAGAYTVSAHIPLGEDVGATPDGRHAHDQLADGGLSPMVGRDHLGPTAVLKSVSKIDNTLAVNGSLLNVKFSPNTLKGDNGIRKFADFLMAFTQLKIRHVQFNVQSRETLIDAQQHPENYAGLVVRVAGYSAFFVDLNKRIQDDIIRRAEHVL</sequence>
<dbReference type="Pfam" id="PF02901">
    <property type="entry name" value="PFL-like"/>
    <property type="match status" value="1"/>
</dbReference>
<dbReference type="InterPro" id="IPR010098">
    <property type="entry name" value="PFL2/GDeHydtase_fam"/>
</dbReference>
<dbReference type="NCBIfam" id="NF007437">
    <property type="entry name" value="PRK09983.1"/>
    <property type="match status" value="1"/>
</dbReference>
<protein>
    <submittedName>
        <fullName evidence="6">Glycyl radical enzyme [Lactobacillus casei]</fullName>
    </submittedName>
</protein>
<dbReference type="PROSITE" id="PS00850">
    <property type="entry name" value="GLY_RADICAL_1"/>
    <property type="match status" value="1"/>
</dbReference>
<dbReference type="Proteomes" id="UP000289996">
    <property type="component" value="Unassembled WGS sequence"/>
</dbReference>
<evidence type="ECO:0000259" key="5">
    <source>
        <dbReference type="PROSITE" id="PS51554"/>
    </source>
</evidence>
<dbReference type="InterPro" id="IPR051215">
    <property type="entry name" value="GRE"/>
</dbReference>
<dbReference type="RefSeq" id="WP_130851393.1">
    <property type="nucleotide sequence ID" value="NZ_UYIG01000013.1"/>
</dbReference>
<feature type="domain" description="PFL" evidence="5">
    <location>
        <begin position="18"/>
        <end position="653"/>
    </location>
</feature>
<evidence type="ECO:0000256" key="1">
    <source>
        <dbReference type="ARBA" id="ARBA00022818"/>
    </source>
</evidence>
<name>A0A660DVX4_9LACO</name>
<keyword evidence="2" id="KW-0456">Lyase</keyword>
<dbReference type="PANTHER" id="PTHR43641:SF3">
    <property type="entry name" value="DEHYDRATASE PFLD-RELATED"/>
    <property type="match status" value="1"/>
</dbReference>
<evidence type="ECO:0000256" key="3">
    <source>
        <dbReference type="PROSITE-ProRule" id="PRU00493"/>
    </source>
</evidence>
<keyword evidence="7" id="KW-1185">Reference proteome</keyword>
<proteinExistence type="predicted"/>
<dbReference type="PROSITE" id="PS51149">
    <property type="entry name" value="GLY_RADICAL_2"/>
    <property type="match status" value="1"/>
</dbReference>
<dbReference type="OrthoDB" id="9803969at2"/>
<dbReference type="PANTHER" id="PTHR43641">
    <property type="entry name" value="FORMATE ACETYLTRANSFERASE 3-RELATED"/>
    <property type="match status" value="1"/>
</dbReference>
<feature type="domain" description="Glycine radical" evidence="4">
    <location>
        <begin position="661"/>
        <end position="781"/>
    </location>
</feature>
<dbReference type="AlphaFoldDB" id="A0A660DVX4"/>
<dbReference type="InterPro" id="IPR004184">
    <property type="entry name" value="PFL_dom"/>
</dbReference>
<dbReference type="PROSITE" id="PS51554">
    <property type="entry name" value="PFL"/>
    <property type="match status" value="1"/>
</dbReference>
<dbReference type="InterPro" id="IPR019777">
    <property type="entry name" value="Form_AcTrfase_GR_CS"/>
</dbReference>
<dbReference type="Pfam" id="PF01228">
    <property type="entry name" value="Gly_radical"/>
    <property type="match status" value="1"/>
</dbReference>
<dbReference type="Gene3D" id="3.20.70.20">
    <property type="match status" value="1"/>
</dbReference>
<evidence type="ECO:0000256" key="2">
    <source>
        <dbReference type="ARBA" id="ARBA00023239"/>
    </source>
</evidence>
<evidence type="ECO:0000259" key="4">
    <source>
        <dbReference type="PROSITE" id="PS51149"/>
    </source>
</evidence>
<evidence type="ECO:0000313" key="6">
    <source>
        <dbReference type="EMBL" id="VDG27424.1"/>
    </source>
</evidence>
<organism evidence="6 7">
    <name type="scientific">Lactiplantibacillus mudanjiangensis</name>
    <dbReference type="NCBI Taxonomy" id="1296538"/>
    <lineage>
        <taxon>Bacteria</taxon>
        <taxon>Bacillati</taxon>
        <taxon>Bacillota</taxon>
        <taxon>Bacilli</taxon>
        <taxon>Lactobacillales</taxon>
        <taxon>Lactobacillaceae</taxon>
        <taxon>Lactiplantibacillus</taxon>
    </lineage>
</organism>
<dbReference type="InterPro" id="IPR001150">
    <property type="entry name" value="Gly_radical"/>
</dbReference>
<keyword evidence="1 3" id="KW-0556">Organic radical</keyword>
<gene>
    <name evidence="6" type="ORF">MUDAN_MDHGFNIF_02307</name>
</gene>
<dbReference type="GO" id="GO:0005829">
    <property type="term" value="C:cytosol"/>
    <property type="evidence" value="ECO:0007669"/>
    <property type="project" value="TreeGrafter"/>
</dbReference>
<dbReference type="GO" id="GO:0016829">
    <property type="term" value="F:lyase activity"/>
    <property type="evidence" value="ECO:0007669"/>
    <property type="project" value="UniProtKB-KW"/>
</dbReference>
<dbReference type="EMBL" id="UYIG01000013">
    <property type="protein sequence ID" value="VDG27424.1"/>
    <property type="molecule type" value="Genomic_DNA"/>
</dbReference>
<dbReference type="NCBIfam" id="TIGR01774">
    <property type="entry name" value="PFL2-3"/>
    <property type="match status" value="1"/>
</dbReference>